<feature type="transmembrane region" description="Helical" evidence="1">
    <location>
        <begin position="211"/>
        <end position="233"/>
    </location>
</feature>
<accession>A0A8T9ATI4</accession>
<keyword evidence="3" id="KW-0808">Transferase</keyword>
<gene>
    <name evidence="3" type="ORF">C1D09_014715</name>
</gene>
<keyword evidence="1" id="KW-0812">Transmembrane</keyword>
<dbReference type="InterPro" id="IPR002656">
    <property type="entry name" value="Acyl_transf_3_dom"/>
</dbReference>
<dbReference type="EMBL" id="PNOT02000172">
    <property type="protein sequence ID" value="TSE10598.1"/>
    <property type="molecule type" value="Genomic_DNA"/>
</dbReference>
<proteinExistence type="predicted"/>
<protein>
    <submittedName>
        <fullName evidence="3">Acyltransferase</fullName>
    </submittedName>
</protein>
<dbReference type="AlphaFoldDB" id="A0A8T9ATI4"/>
<dbReference type="Proteomes" id="UP000235507">
    <property type="component" value="Unassembled WGS sequence"/>
</dbReference>
<keyword evidence="3" id="KW-0012">Acyltransferase</keyword>
<dbReference type="GO" id="GO:0016020">
    <property type="term" value="C:membrane"/>
    <property type="evidence" value="ECO:0007669"/>
    <property type="project" value="TreeGrafter"/>
</dbReference>
<sequence length="367" mass="41259">MFYKNVQGLRAIAALMVVFTHSFYPLVPMRNHWSQFVGAIGPSGVDLFFVISGFVVFLSADRLGKNADVTGMWRALREFVVRRVFRIYPVYLIAFLIASLVLILIPAAELFPAGMKQQPWWKLALLISQPNNRILAAWTLQYEMTFYAVCAMGILLFPRCIVAVIALWMAIVLYIWGAGIYMTSVFTAPIVLEFAFGIIVALLVERKFSEYALSSLAVGFGGLVIGAICYRLHDPKGAWALPVMWRAVCFGLPSGFIVYGFVAVEMRQMWTFSKTWIRFGDASYSLYLWHQLLFAVMAACYVKLGLVGKVNEWVLWLSLLAAVIPVSFISFYQIERRFNKAGWVSRLAGATGKKAASRDADLKAEMV</sequence>
<feature type="transmembrane region" description="Helical" evidence="1">
    <location>
        <begin position="284"/>
        <end position="307"/>
    </location>
</feature>
<feature type="domain" description="Acyltransferase 3" evidence="2">
    <location>
        <begin position="5"/>
        <end position="330"/>
    </location>
</feature>
<feature type="transmembrane region" description="Helical" evidence="1">
    <location>
        <begin position="9"/>
        <end position="27"/>
    </location>
</feature>
<keyword evidence="1" id="KW-1133">Transmembrane helix</keyword>
<dbReference type="RefSeq" id="WP_143975010.1">
    <property type="nucleotide sequence ID" value="NZ_PNOT02000172.1"/>
</dbReference>
<dbReference type="GO" id="GO:0000271">
    <property type="term" value="P:polysaccharide biosynthetic process"/>
    <property type="evidence" value="ECO:0007669"/>
    <property type="project" value="TreeGrafter"/>
</dbReference>
<feature type="transmembrane region" description="Helical" evidence="1">
    <location>
        <begin position="181"/>
        <end position="204"/>
    </location>
</feature>
<dbReference type="PANTHER" id="PTHR23028:SF131">
    <property type="entry name" value="BLR2367 PROTEIN"/>
    <property type="match status" value="1"/>
</dbReference>
<comment type="caution">
    <text evidence="3">The sequence shown here is derived from an EMBL/GenBank/DDBJ whole genome shotgun (WGS) entry which is preliminary data.</text>
</comment>
<feature type="transmembrane region" description="Helical" evidence="1">
    <location>
        <begin position="313"/>
        <end position="332"/>
    </location>
</feature>
<feature type="transmembrane region" description="Helical" evidence="1">
    <location>
        <begin position="47"/>
        <end position="64"/>
    </location>
</feature>
<keyword evidence="1" id="KW-0472">Membrane</keyword>
<evidence type="ECO:0000259" key="2">
    <source>
        <dbReference type="Pfam" id="PF01757"/>
    </source>
</evidence>
<dbReference type="GO" id="GO:0016747">
    <property type="term" value="F:acyltransferase activity, transferring groups other than amino-acyl groups"/>
    <property type="evidence" value="ECO:0007669"/>
    <property type="project" value="InterPro"/>
</dbReference>
<feature type="transmembrane region" description="Helical" evidence="1">
    <location>
        <begin position="85"/>
        <end position="108"/>
    </location>
</feature>
<evidence type="ECO:0000313" key="3">
    <source>
        <dbReference type="EMBL" id="TSE10598.1"/>
    </source>
</evidence>
<dbReference type="InterPro" id="IPR050879">
    <property type="entry name" value="Acyltransferase_3"/>
</dbReference>
<feature type="transmembrane region" description="Helical" evidence="1">
    <location>
        <begin position="147"/>
        <end position="175"/>
    </location>
</feature>
<dbReference type="Pfam" id="PF01757">
    <property type="entry name" value="Acyl_transf_3"/>
    <property type="match status" value="1"/>
</dbReference>
<name>A0A8T9ATI4_9HYPH</name>
<feature type="transmembrane region" description="Helical" evidence="1">
    <location>
        <begin position="245"/>
        <end position="264"/>
    </location>
</feature>
<keyword evidence="4" id="KW-1185">Reference proteome</keyword>
<reference evidence="3" key="1">
    <citation type="submission" date="2019-07" db="EMBL/GenBank/DDBJ databases">
        <title>Mesorhizobum intechiensis sp. nov. isolated from nodules of Lotus tenuis growing in lowlands of the Flooding Pampa, Argentina.</title>
        <authorList>
            <person name="Estrella M.J."/>
            <person name="Torres Tejerizo G.A."/>
            <person name="Cumpa Velazquez L.M."/>
            <person name="Fontana F."/>
            <person name="Hansen L."/>
            <person name="Pistorio M."/>
            <person name="Sannazzaro A.I."/>
        </authorList>
    </citation>
    <scope>NUCLEOTIDE SEQUENCE</scope>
    <source>
        <strain evidence="3">BD68</strain>
    </source>
</reference>
<dbReference type="OrthoDB" id="9767863at2"/>
<evidence type="ECO:0000313" key="4">
    <source>
        <dbReference type="Proteomes" id="UP000235507"/>
    </source>
</evidence>
<dbReference type="PANTHER" id="PTHR23028">
    <property type="entry name" value="ACETYLTRANSFERASE"/>
    <property type="match status" value="1"/>
</dbReference>
<organism evidence="3 4">
    <name type="scientific">Mesorhizobium intechi</name>
    <dbReference type="NCBI Taxonomy" id="537601"/>
    <lineage>
        <taxon>Bacteria</taxon>
        <taxon>Pseudomonadati</taxon>
        <taxon>Pseudomonadota</taxon>
        <taxon>Alphaproteobacteria</taxon>
        <taxon>Hyphomicrobiales</taxon>
        <taxon>Phyllobacteriaceae</taxon>
        <taxon>Mesorhizobium</taxon>
    </lineage>
</organism>
<evidence type="ECO:0000256" key="1">
    <source>
        <dbReference type="SAM" id="Phobius"/>
    </source>
</evidence>